<dbReference type="Gene3D" id="3.40.50.2000">
    <property type="entry name" value="Glycogen Phosphorylase B"/>
    <property type="match status" value="1"/>
</dbReference>
<dbReference type="HOGENOM" id="CLU_010140_0_2_5"/>
<dbReference type="Gene3D" id="1.25.40.10">
    <property type="entry name" value="Tetratricopeptide repeat domain"/>
    <property type="match status" value="1"/>
</dbReference>
<reference evidence="1 2" key="1">
    <citation type="journal article" date="2008" name="BMC Genomics">
        <title>Complete genome of Phenylobacterium zucineum - a novel facultative intracellular bacterium isolated from human erythroleukemia cell line K562.</title>
        <authorList>
            <person name="Luo Y."/>
            <person name="Xu X."/>
            <person name="Ding Z."/>
            <person name="Liu Z."/>
            <person name="Zhang B."/>
            <person name="Yan Z."/>
            <person name="Sun J."/>
            <person name="Hu S."/>
            <person name="Hu X."/>
        </authorList>
    </citation>
    <scope>NUCLEOTIDE SEQUENCE [LARGE SCALE GENOMIC DNA]</scope>
    <source>
        <strain evidence="1 2">HLK1</strain>
    </source>
</reference>
<dbReference type="Proteomes" id="UP000001868">
    <property type="component" value="Chromosome"/>
</dbReference>
<keyword evidence="2" id="KW-1185">Reference proteome</keyword>
<sequence length="318" mass="33572">MKPGADPSAQDPSAKGGLHALRGEWAKAEPHLRLAAALKPGDPARRHALALALMAQGKLREGLPLYAHRWSVPGLGISRPRFDCPEWRGEDPAGRHIVIFPEQGLGDQIMFARYAPALAARGAEVTLICLPPLARLFEALGVRVVAAQGRMEFPDPDCWVLLGDLPLRLGAFEIPGAPYLRGKAQGAARAAGGVGLVRRGNPAHPNDANRSLPDGLTVPFPTVSLDPAHTGARDMQDTANIVAGLDAVVTVDTSVAHLAGAMGKPVHILLPAAGVDWRWGEAARTPWYPTARLHRQTQPGDWGPVLAGVARALEAGGA</sequence>
<evidence type="ECO:0000313" key="2">
    <source>
        <dbReference type="Proteomes" id="UP000001868"/>
    </source>
</evidence>
<organism evidence="1 2">
    <name type="scientific">Phenylobacterium zucineum (strain HLK1)</name>
    <dbReference type="NCBI Taxonomy" id="450851"/>
    <lineage>
        <taxon>Bacteria</taxon>
        <taxon>Pseudomonadati</taxon>
        <taxon>Pseudomonadota</taxon>
        <taxon>Alphaproteobacteria</taxon>
        <taxon>Caulobacterales</taxon>
        <taxon>Caulobacteraceae</taxon>
        <taxon>Phenylobacterium</taxon>
    </lineage>
</organism>
<protein>
    <submittedName>
        <fullName evidence="1">Uncharacterized protein</fullName>
    </submittedName>
</protein>
<dbReference type="SUPFAM" id="SSF48452">
    <property type="entry name" value="TPR-like"/>
    <property type="match status" value="1"/>
</dbReference>
<dbReference type="EMBL" id="CP000747">
    <property type="protein sequence ID" value="ACG78290.1"/>
    <property type="molecule type" value="Genomic_DNA"/>
</dbReference>
<dbReference type="RefSeq" id="WP_012522432.1">
    <property type="nucleotide sequence ID" value="NC_011144.1"/>
</dbReference>
<accession>B4RCV3</accession>
<evidence type="ECO:0000313" key="1">
    <source>
        <dbReference type="EMBL" id="ACG78290.1"/>
    </source>
</evidence>
<dbReference type="eggNOG" id="COG0859">
    <property type="taxonomic scope" value="Bacteria"/>
</dbReference>
<dbReference type="OrthoDB" id="6193797at2"/>
<gene>
    <name evidence="1" type="ordered locus">PHZ_c1879</name>
</gene>
<dbReference type="InterPro" id="IPR011990">
    <property type="entry name" value="TPR-like_helical_dom_sf"/>
</dbReference>
<dbReference type="KEGG" id="pzu:PHZ_c1879"/>
<proteinExistence type="predicted"/>
<dbReference type="STRING" id="450851.PHZ_c1879"/>
<dbReference type="AlphaFoldDB" id="B4RCV3"/>
<name>B4RCV3_PHEZH</name>
<dbReference type="SUPFAM" id="SSF53756">
    <property type="entry name" value="UDP-Glycosyltransferase/glycogen phosphorylase"/>
    <property type="match status" value="2"/>
</dbReference>